<accession>A0A4R1S9N7</accession>
<dbReference type="InterPro" id="IPR006059">
    <property type="entry name" value="SBP"/>
</dbReference>
<dbReference type="EMBL" id="SLUN01000003">
    <property type="protein sequence ID" value="TCL75242.1"/>
    <property type="molecule type" value="Genomic_DNA"/>
</dbReference>
<dbReference type="Pfam" id="PF01547">
    <property type="entry name" value="SBP_bac_1"/>
    <property type="match status" value="1"/>
</dbReference>
<proteinExistence type="inferred from homology"/>
<dbReference type="PANTHER" id="PTHR43649">
    <property type="entry name" value="ARABINOSE-BINDING PROTEIN-RELATED"/>
    <property type="match status" value="1"/>
</dbReference>
<protein>
    <submittedName>
        <fullName evidence="5">Carbohydrate ABC transporter substrate-binding protein (CUT1 family)</fullName>
    </submittedName>
</protein>
<dbReference type="Gene3D" id="3.40.190.10">
    <property type="entry name" value="Periplasmic binding protein-like II"/>
    <property type="match status" value="1"/>
</dbReference>
<keyword evidence="6" id="KW-1185">Reference proteome</keyword>
<dbReference type="AlphaFoldDB" id="A0A4R1S9N7"/>
<reference evidence="5 6" key="1">
    <citation type="submission" date="2019-03" db="EMBL/GenBank/DDBJ databases">
        <title>Genomic Encyclopedia of Type Strains, Phase IV (KMG-IV): sequencing the most valuable type-strain genomes for metagenomic binning, comparative biology and taxonomic classification.</title>
        <authorList>
            <person name="Goeker M."/>
        </authorList>
    </citation>
    <scope>NUCLEOTIDE SEQUENCE [LARGE SCALE GENOMIC DNA]</scope>
    <source>
        <strain evidence="5 6">LX-B</strain>
    </source>
</reference>
<evidence type="ECO:0000313" key="5">
    <source>
        <dbReference type="EMBL" id="TCL75242.1"/>
    </source>
</evidence>
<organism evidence="5 6">
    <name type="scientific">Hydrogenispora ethanolica</name>
    <dbReference type="NCBI Taxonomy" id="1082276"/>
    <lineage>
        <taxon>Bacteria</taxon>
        <taxon>Bacillati</taxon>
        <taxon>Bacillota</taxon>
        <taxon>Hydrogenispora</taxon>
    </lineage>
</organism>
<dbReference type="PANTHER" id="PTHR43649:SF34">
    <property type="entry name" value="ABC TRANSPORTER PERIPLASMIC-BINDING PROTEIN YCJN-RELATED"/>
    <property type="match status" value="1"/>
</dbReference>
<feature type="signal peptide" evidence="4">
    <location>
        <begin position="1"/>
        <end position="21"/>
    </location>
</feature>
<feature type="chain" id="PRO_5020755876" evidence="4">
    <location>
        <begin position="22"/>
        <end position="416"/>
    </location>
</feature>
<comment type="caution">
    <text evidence="5">The sequence shown here is derived from an EMBL/GenBank/DDBJ whole genome shotgun (WGS) entry which is preliminary data.</text>
</comment>
<gene>
    <name evidence="5" type="ORF">EDC14_1003174</name>
</gene>
<dbReference type="OrthoDB" id="9808332at2"/>
<dbReference type="RefSeq" id="WP_132012911.1">
    <property type="nucleotide sequence ID" value="NZ_SLUN01000003.1"/>
</dbReference>
<evidence type="ECO:0000256" key="4">
    <source>
        <dbReference type="SAM" id="SignalP"/>
    </source>
</evidence>
<keyword evidence="3 4" id="KW-0732">Signal</keyword>
<dbReference type="SUPFAM" id="SSF53850">
    <property type="entry name" value="Periplasmic binding protein-like II"/>
    <property type="match status" value="1"/>
</dbReference>
<evidence type="ECO:0000313" key="6">
    <source>
        <dbReference type="Proteomes" id="UP000295008"/>
    </source>
</evidence>
<keyword evidence="2" id="KW-0813">Transport</keyword>
<dbReference type="InterPro" id="IPR050490">
    <property type="entry name" value="Bact_solute-bd_prot1"/>
</dbReference>
<comment type="similarity">
    <text evidence="1">Belongs to the bacterial solute-binding protein 1 family.</text>
</comment>
<dbReference type="Proteomes" id="UP000295008">
    <property type="component" value="Unassembled WGS sequence"/>
</dbReference>
<evidence type="ECO:0000256" key="2">
    <source>
        <dbReference type="ARBA" id="ARBA00022448"/>
    </source>
</evidence>
<evidence type="ECO:0000256" key="1">
    <source>
        <dbReference type="ARBA" id="ARBA00008520"/>
    </source>
</evidence>
<sequence>MKRFLLVLCLVVALVGIPAFAETKTINFLEVMTSPERTAMLKGMIDEYESSHPGVKVNLISPPYEQADQKATLMLNSNQPLDIIEVRDNTIKQFVNNKKLTNLAKYYRSWKEAKTLTPVSVAAAKTVDNTPYIIPQCIFIKALFVRKDILEKNGVTTLPNTIAELINTCIKITNPAKNQYGFAWRGKSSEMKFSDYFASAYVKDIKKDAVLYSEEKNYFTDPRYVQGMKAYVELFKKGAPQDAINWGFNEQINGFVSGITPFLIQDPDAIPLIDKMLDPEKYVVIPVPVGPTGMAYLDYGFTGLGIPSYSKNAAQAWDFIKWMSSAEKNAYFCEHYGALPVQSTAFKTNKYFQGKHYQAFLKEMTTPSKYVFKPFPQSSPKWPGWGSIHEADMQSVLLGQAKLETVLAKWKDYWTK</sequence>
<name>A0A4R1S9N7_HYDET</name>
<dbReference type="CDD" id="cd13585">
    <property type="entry name" value="PBP2_TMBP_like"/>
    <property type="match status" value="1"/>
</dbReference>
<evidence type="ECO:0000256" key="3">
    <source>
        <dbReference type="ARBA" id="ARBA00022729"/>
    </source>
</evidence>